<protein>
    <recommendedName>
        <fullName evidence="4">DUF3575 domain-containing protein</fullName>
    </recommendedName>
</protein>
<evidence type="ECO:0000313" key="3">
    <source>
        <dbReference type="Proteomes" id="UP000694480"/>
    </source>
</evidence>
<gene>
    <name evidence="2" type="ORF">IC612_07695</name>
</gene>
<comment type="caution">
    <text evidence="2">The sequence shown here is derived from an EMBL/GenBank/DDBJ whole genome shotgun (WGS) entry which is preliminary data.</text>
</comment>
<dbReference type="AlphaFoldDB" id="A0A930YWP3"/>
<feature type="signal peptide" evidence="1">
    <location>
        <begin position="1"/>
        <end position="19"/>
    </location>
</feature>
<evidence type="ECO:0008006" key="4">
    <source>
        <dbReference type="Google" id="ProtNLM"/>
    </source>
</evidence>
<dbReference type="EMBL" id="JADKYY010000009">
    <property type="protein sequence ID" value="MBF5027679.1"/>
    <property type="molecule type" value="Genomic_DNA"/>
</dbReference>
<dbReference type="Proteomes" id="UP000694480">
    <property type="component" value="Unassembled WGS sequence"/>
</dbReference>
<organism evidence="2 3">
    <name type="scientific">Planobacterium oryzisoli</name>
    <dbReference type="NCBI Taxonomy" id="2771435"/>
    <lineage>
        <taxon>Bacteria</taxon>
        <taxon>Pseudomonadati</taxon>
        <taxon>Bacteroidota</taxon>
        <taxon>Flavobacteriia</taxon>
        <taxon>Flavobacteriales</taxon>
        <taxon>Weeksellaceae</taxon>
        <taxon>Chryseobacterium group</taxon>
        <taxon>Chryseobacterium</taxon>
    </lineage>
</organism>
<feature type="chain" id="PRO_5037341868" description="DUF3575 domain-containing protein" evidence="1">
    <location>
        <begin position="20"/>
        <end position="222"/>
    </location>
</feature>
<reference evidence="2" key="1">
    <citation type="submission" date="2020-11" db="EMBL/GenBank/DDBJ databases">
        <title>Genome seq and assembly of Planobacterium sp.</title>
        <authorList>
            <person name="Chhetri G."/>
        </authorList>
    </citation>
    <scope>NUCLEOTIDE SEQUENCE</scope>
    <source>
        <strain evidence="2">GCR5</strain>
    </source>
</reference>
<dbReference type="RefSeq" id="WP_194739607.1">
    <property type="nucleotide sequence ID" value="NZ_JADKYY010000009.1"/>
</dbReference>
<keyword evidence="3" id="KW-1185">Reference proteome</keyword>
<dbReference type="InterPro" id="IPR046111">
    <property type="entry name" value="DUF6048"/>
</dbReference>
<proteinExistence type="predicted"/>
<keyword evidence="1" id="KW-0732">Signal</keyword>
<evidence type="ECO:0000256" key="1">
    <source>
        <dbReference type="SAM" id="SignalP"/>
    </source>
</evidence>
<evidence type="ECO:0000313" key="2">
    <source>
        <dbReference type="EMBL" id="MBF5027679.1"/>
    </source>
</evidence>
<name>A0A930YWP3_9FLAO</name>
<sequence length="222" mass="24410">MKQILTCILIFSFSFCAYAQNGAQQDTLAKAVAVEPAADWIVGFDVLNGSLSLFSDRKLVQFFVSKSIGPKLNVVGDLGYESSVYERNGYQGSANGMFAKIGSTFMLVKESETDLNGFYAGPKLGFASYTQEYTRVPVKGASGTEGFLTLPASRQFSAWLEASVGGRVKLFDTPFLIDVNVQPRYMLYSTKQEEMQPMIVPGFGKSSTKFTVGFAWNLAYQF</sequence>
<accession>A0A930YWP3</accession>
<dbReference type="Pfam" id="PF19515">
    <property type="entry name" value="DUF6048"/>
    <property type="match status" value="1"/>
</dbReference>